<accession>A0ACC4C2I4</accession>
<dbReference type="EMBL" id="RCHU02000006">
    <property type="protein sequence ID" value="KAL3585709.1"/>
    <property type="molecule type" value="Genomic_DNA"/>
</dbReference>
<keyword evidence="2" id="KW-1185">Reference proteome</keyword>
<name>A0ACC4C2I4_POPAL</name>
<organism evidence="1 2">
    <name type="scientific">Populus alba</name>
    <name type="common">White poplar</name>
    <dbReference type="NCBI Taxonomy" id="43335"/>
    <lineage>
        <taxon>Eukaryota</taxon>
        <taxon>Viridiplantae</taxon>
        <taxon>Streptophyta</taxon>
        <taxon>Embryophyta</taxon>
        <taxon>Tracheophyta</taxon>
        <taxon>Spermatophyta</taxon>
        <taxon>Magnoliopsida</taxon>
        <taxon>eudicotyledons</taxon>
        <taxon>Gunneridae</taxon>
        <taxon>Pentapetalae</taxon>
        <taxon>rosids</taxon>
        <taxon>fabids</taxon>
        <taxon>Malpighiales</taxon>
        <taxon>Salicaceae</taxon>
        <taxon>Saliceae</taxon>
        <taxon>Populus</taxon>
    </lineage>
</organism>
<comment type="caution">
    <text evidence="1">The sequence shown here is derived from an EMBL/GenBank/DDBJ whole genome shotgun (WGS) entry which is preliminary data.</text>
</comment>
<dbReference type="Proteomes" id="UP000309997">
    <property type="component" value="Unassembled WGS sequence"/>
</dbReference>
<evidence type="ECO:0000313" key="1">
    <source>
        <dbReference type="EMBL" id="KAL3585709.1"/>
    </source>
</evidence>
<sequence>MAGCFQTSEWCVDGQPARYLAGKGGGFVVLPGRGHVAGHALWINVAPLPPAPPLHSFLPESFRFSSFQDSRGSSLT</sequence>
<reference evidence="1 2" key="1">
    <citation type="journal article" date="2024" name="Plant Biotechnol. J.">
        <title>Genome and CRISPR/Cas9 system of a widespread forest tree (Populus alba) in the world.</title>
        <authorList>
            <person name="Liu Y.J."/>
            <person name="Jiang P.F."/>
            <person name="Han X.M."/>
            <person name="Li X.Y."/>
            <person name="Wang H.M."/>
            <person name="Wang Y.J."/>
            <person name="Wang X.X."/>
            <person name="Zeng Q.Y."/>
        </authorList>
    </citation>
    <scope>NUCLEOTIDE SEQUENCE [LARGE SCALE GENOMIC DNA]</scope>
    <source>
        <strain evidence="2">cv. PAL-ZL1</strain>
    </source>
</reference>
<evidence type="ECO:0000313" key="2">
    <source>
        <dbReference type="Proteomes" id="UP000309997"/>
    </source>
</evidence>
<protein>
    <submittedName>
        <fullName evidence="1">Uncharacterized protein</fullName>
    </submittedName>
</protein>
<gene>
    <name evidence="1" type="ORF">D5086_012576</name>
</gene>
<proteinExistence type="predicted"/>